<gene>
    <name evidence="3" type="ORF">OMAR00294_LOCUS2301</name>
</gene>
<evidence type="ECO:0000256" key="1">
    <source>
        <dbReference type="SAM" id="MobiDB-lite"/>
    </source>
</evidence>
<feature type="region of interest" description="Disordered" evidence="1">
    <location>
        <begin position="352"/>
        <end position="380"/>
    </location>
</feature>
<feature type="transmembrane region" description="Helical" evidence="2">
    <location>
        <begin position="55"/>
        <end position="79"/>
    </location>
</feature>
<feature type="transmembrane region" description="Helical" evidence="2">
    <location>
        <begin position="24"/>
        <end position="43"/>
    </location>
</feature>
<protein>
    <submittedName>
        <fullName evidence="3">Uncharacterized protein</fullName>
    </submittedName>
</protein>
<sequence>MNVQRSLQRREDIRDFRRLETENIGTSLYITSVIMAVSFGTTYEGYPPSESSPRPLISLWCWCIGWSNSLLFLSMMLAIQYNQAVCRRSRVLLLRDDGGLRMDIATDEEIRAAGGCDLWDRMWDSAIGLVKAQAENSGIDPTEEELQIMTRDVVNHLSITRRFKNLIEELGPFREHAERYYRVGSYFLLGGLVFTFLCRVCSNELYEFWANYVWMLIFGSPMLLAIVFSHMVLTVIIPAHAKQNMGRVDDPFAALQKKPTPPPPPGAAKRVHGSLPELRKLKIPNLPRSLSQKGNMDRLERADSAPAVPRLAGNRTTDVDDERDITPPVSGILSGGASASEMPAPAVEAAPVGPARGSAQDHGLAASSSFLGGNGGNRKPYRRQQSFNVLDARDTTPVTSGVIKFDQPLTFDPQALQTAVESHAEKRLSSSNLDAVQPQQPRRESAASGDIAKGHVSFAPEEMPALNDGMPVVPCESHNKDGTINPAERRASSAPPAFGSRSIEGVLRVVSATDKLSRPGMPTVVRNRSGDETPPGASEDGQEPFGDPERTPSDGTSSGGSRGRRSTVAEHQRLCCAIDAWFDLVCGRAKKNDNWKKKPAFTRGQFRRKEMRRTLVGLDRAAGFLICITFLLAVFEPLFPIPSAGEKSQLRRLDAVGSSTTDLVTLASLREQGFLSEEEFSRAKASVLFSR</sequence>
<feature type="compositionally biased region" description="Polar residues" evidence="1">
    <location>
        <begin position="429"/>
        <end position="440"/>
    </location>
</feature>
<dbReference type="EMBL" id="HBJB01002817">
    <property type="protein sequence ID" value="CAE0843097.1"/>
    <property type="molecule type" value="Transcribed_RNA"/>
</dbReference>
<keyword evidence="2" id="KW-1133">Transmembrane helix</keyword>
<dbReference type="AlphaFoldDB" id="A0A7S4LPY0"/>
<feature type="transmembrane region" description="Helical" evidence="2">
    <location>
        <begin position="212"/>
        <end position="237"/>
    </location>
</feature>
<feature type="transmembrane region" description="Helical" evidence="2">
    <location>
        <begin position="615"/>
        <end position="635"/>
    </location>
</feature>
<keyword evidence="2" id="KW-0472">Membrane</keyword>
<organism evidence="3">
    <name type="scientific">Oxyrrhis marina</name>
    <name type="common">Dinoflagellate</name>
    <dbReference type="NCBI Taxonomy" id="2969"/>
    <lineage>
        <taxon>Eukaryota</taxon>
        <taxon>Sar</taxon>
        <taxon>Alveolata</taxon>
        <taxon>Dinophyceae</taxon>
        <taxon>Oxyrrhinales</taxon>
        <taxon>Oxyrrhinaceae</taxon>
        <taxon>Oxyrrhis</taxon>
    </lineage>
</organism>
<feature type="region of interest" description="Disordered" evidence="1">
    <location>
        <begin position="253"/>
        <end position="272"/>
    </location>
</feature>
<evidence type="ECO:0000256" key="2">
    <source>
        <dbReference type="SAM" id="Phobius"/>
    </source>
</evidence>
<evidence type="ECO:0000313" key="3">
    <source>
        <dbReference type="EMBL" id="CAE0843097.1"/>
    </source>
</evidence>
<feature type="transmembrane region" description="Helical" evidence="2">
    <location>
        <begin position="183"/>
        <end position="206"/>
    </location>
</feature>
<accession>A0A7S4LPY0</accession>
<feature type="compositionally biased region" description="Basic and acidic residues" evidence="1">
    <location>
        <begin position="477"/>
        <end position="491"/>
    </location>
</feature>
<feature type="region of interest" description="Disordered" evidence="1">
    <location>
        <begin position="514"/>
        <end position="565"/>
    </location>
</feature>
<name>A0A7S4LPY0_OXYMA</name>
<keyword evidence="2" id="KW-0812">Transmembrane</keyword>
<feature type="region of interest" description="Disordered" evidence="1">
    <location>
        <begin position="462"/>
        <end position="499"/>
    </location>
</feature>
<reference evidence="3" key="1">
    <citation type="submission" date="2021-01" db="EMBL/GenBank/DDBJ databases">
        <authorList>
            <person name="Corre E."/>
            <person name="Pelletier E."/>
            <person name="Niang G."/>
            <person name="Scheremetjew M."/>
            <person name="Finn R."/>
            <person name="Kale V."/>
            <person name="Holt S."/>
            <person name="Cochrane G."/>
            <person name="Meng A."/>
            <person name="Brown T."/>
            <person name="Cohen L."/>
        </authorList>
    </citation>
    <scope>NUCLEOTIDE SEQUENCE</scope>
    <source>
        <strain evidence="3">LB1974</strain>
    </source>
</reference>
<feature type="region of interest" description="Disordered" evidence="1">
    <location>
        <begin position="286"/>
        <end position="325"/>
    </location>
</feature>
<feature type="region of interest" description="Disordered" evidence="1">
    <location>
        <begin position="418"/>
        <end position="450"/>
    </location>
</feature>
<proteinExistence type="predicted"/>